<organism evidence="1 2">
    <name type="scientific">Castanea mollissima</name>
    <name type="common">Chinese chestnut</name>
    <dbReference type="NCBI Taxonomy" id="60419"/>
    <lineage>
        <taxon>Eukaryota</taxon>
        <taxon>Viridiplantae</taxon>
        <taxon>Streptophyta</taxon>
        <taxon>Embryophyta</taxon>
        <taxon>Tracheophyta</taxon>
        <taxon>Spermatophyta</taxon>
        <taxon>Magnoliopsida</taxon>
        <taxon>eudicotyledons</taxon>
        <taxon>Gunneridae</taxon>
        <taxon>Pentapetalae</taxon>
        <taxon>rosids</taxon>
        <taxon>fabids</taxon>
        <taxon>Fagales</taxon>
        <taxon>Fagaceae</taxon>
        <taxon>Castanea</taxon>
    </lineage>
</organism>
<name>A0A8J4R7C6_9ROSI</name>
<dbReference type="OrthoDB" id="10433168at2759"/>
<sequence length="78" mass="9126">METSWELKLPLKLIVVMWKFGMRTYLLKQNSEMKHSLHKSLMHNKRIKVTAGKYQRKCVKLWRVVGAADNLGTLAEIV</sequence>
<accession>A0A8J4R7C6</accession>
<dbReference type="Proteomes" id="UP000737018">
    <property type="component" value="Unassembled WGS sequence"/>
</dbReference>
<protein>
    <submittedName>
        <fullName evidence="1">Uncharacterized protein</fullName>
    </submittedName>
</protein>
<proteinExistence type="predicted"/>
<keyword evidence="2" id="KW-1185">Reference proteome</keyword>
<dbReference type="EMBL" id="JRKL02001917">
    <property type="protein sequence ID" value="KAF3961344.1"/>
    <property type="molecule type" value="Genomic_DNA"/>
</dbReference>
<reference evidence="1" key="1">
    <citation type="submission" date="2020-03" db="EMBL/GenBank/DDBJ databases">
        <title>Castanea mollissima Vanexum genome sequencing.</title>
        <authorList>
            <person name="Staton M."/>
        </authorList>
    </citation>
    <scope>NUCLEOTIDE SEQUENCE</scope>
    <source>
        <tissue evidence="1">Leaf</tissue>
    </source>
</reference>
<evidence type="ECO:0000313" key="2">
    <source>
        <dbReference type="Proteomes" id="UP000737018"/>
    </source>
</evidence>
<comment type="caution">
    <text evidence="1">The sequence shown here is derived from an EMBL/GenBank/DDBJ whole genome shotgun (WGS) entry which is preliminary data.</text>
</comment>
<dbReference type="AlphaFoldDB" id="A0A8J4R7C6"/>
<evidence type="ECO:0000313" key="1">
    <source>
        <dbReference type="EMBL" id="KAF3961344.1"/>
    </source>
</evidence>
<gene>
    <name evidence="1" type="ORF">CMV_014032</name>
</gene>